<evidence type="ECO:0000256" key="1">
    <source>
        <dbReference type="SAM" id="SignalP"/>
    </source>
</evidence>
<feature type="signal peptide" evidence="1">
    <location>
        <begin position="1"/>
        <end position="18"/>
    </location>
</feature>
<keyword evidence="1" id="KW-0732">Signal</keyword>
<feature type="domain" description="FAS1" evidence="2">
    <location>
        <begin position="40"/>
        <end position="172"/>
    </location>
</feature>
<protein>
    <recommendedName>
        <fullName evidence="2">FAS1 domain-containing protein</fullName>
    </recommendedName>
</protein>
<dbReference type="AlphaFoldDB" id="I0ICI5"/>
<name>I0ICI5_PHYMF</name>
<keyword evidence="4" id="KW-1185">Reference proteome</keyword>
<sequence>MKHRLPAVLLLAATGGLAACAPKYNTERDRTVFDHDAASGNNLIDVLDAELDLTTFARLVKLGGAVQVLQTENPFFTVFAPADAAFDALPAGYLEKLEDPANKELLTAVVTYHVTEEKMPDGGVPDAVFESLYGNDLNLASTGGEIVVNDAKVVRAGLEASNGVVHVIDRVLIPQQ</sequence>
<dbReference type="Gene3D" id="2.30.180.10">
    <property type="entry name" value="FAS1 domain"/>
    <property type="match status" value="1"/>
</dbReference>
<feature type="chain" id="PRO_5003628730" description="FAS1 domain-containing protein" evidence="1">
    <location>
        <begin position="19"/>
        <end position="176"/>
    </location>
</feature>
<organism evidence="3 4">
    <name type="scientific">Phycisphaera mikurensis (strain NBRC 102666 / KCTC 22515 / FYK2301M01)</name>
    <dbReference type="NCBI Taxonomy" id="1142394"/>
    <lineage>
        <taxon>Bacteria</taxon>
        <taxon>Pseudomonadati</taxon>
        <taxon>Planctomycetota</taxon>
        <taxon>Phycisphaerae</taxon>
        <taxon>Phycisphaerales</taxon>
        <taxon>Phycisphaeraceae</taxon>
        <taxon>Phycisphaera</taxon>
    </lineage>
</organism>
<dbReference type="Pfam" id="PF02469">
    <property type="entry name" value="Fasciclin"/>
    <property type="match status" value="1"/>
</dbReference>
<dbReference type="STRING" id="1142394.PSMK_08140"/>
<dbReference type="KEGG" id="phm:PSMK_08140"/>
<accession>I0ICI5</accession>
<evidence type="ECO:0000313" key="4">
    <source>
        <dbReference type="Proteomes" id="UP000007881"/>
    </source>
</evidence>
<dbReference type="PROSITE" id="PS50213">
    <property type="entry name" value="FAS1"/>
    <property type="match status" value="1"/>
</dbReference>
<dbReference type="InterPro" id="IPR050904">
    <property type="entry name" value="Adhesion/Biosynth-related"/>
</dbReference>
<evidence type="ECO:0000313" key="3">
    <source>
        <dbReference type="EMBL" id="BAM02973.1"/>
    </source>
</evidence>
<dbReference type="InterPro" id="IPR000782">
    <property type="entry name" value="FAS1_domain"/>
</dbReference>
<evidence type="ECO:0000259" key="2">
    <source>
        <dbReference type="PROSITE" id="PS50213"/>
    </source>
</evidence>
<dbReference type="PANTHER" id="PTHR10900">
    <property type="entry name" value="PERIOSTIN-RELATED"/>
    <property type="match status" value="1"/>
</dbReference>
<gene>
    <name evidence="3" type="ordered locus">PSMK_08140</name>
</gene>
<dbReference type="RefSeq" id="WP_014436193.1">
    <property type="nucleotide sequence ID" value="NC_017080.1"/>
</dbReference>
<dbReference type="eggNOG" id="COG2335">
    <property type="taxonomic scope" value="Bacteria"/>
</dbReference>
<dbReference type="Proteomes" id="UP000007881">
    <property type="component" value="Chromosome"/>
</dbReference>
<dbReference type="FunFam" id="2.30.180.10:FF:000032">
    <property type="entry name" value="Fasciclin domain-containing protein, putative"/>
    <property type="match status" value="1"/>
</dbReference>
<dbReference type="HOGENOM" id="CLU_031281_4_1_0"/>
<reference evidence="3 4" key="1">
    <citation type="submission" date="2012-02" db="EMBL/GenBank/DDBJ databases">
        <title>Complete genome sequence of Phycisphaera mikurensis NBRC 102666.</title>
        <authorList>
            <person name="Ankai A."/>
            <person name="Hosoyama A."/>
            <person name="Terui Y."/>
            <person name="Sekine M."/>
            <person name="Fukai R."/>
            <person name="Kato Y."/>
            <person name="Nakamura S."/>
            <person name="Yamada-Narita S."/>
            <person name="Kawakoshi A."/>
            <person name="Fukunaga Y."/>
            <person name="Yamazaki S."/>
            <person name="Fujita N."/>
        </authorList>
    </citation>
    <scope>NUCLEOTIDE SEQUENCE [LARGE SCALE GENOMIC DNA]</scope>
    <source>
        <strain evidence="4">NBRC 102666 / KCTC 22515 / FYK2301M01</strain>
    </source>
</reference>
<dbReference type="InterPro" id="IPR036378">
    <property type="entry name" value="FAS1_dom_sf"/>
</dbReference>
<proteinExistence type="predicted"/>
<dbReference type="PROSITE" id="PS51257">
    <property type="entry name" value="PROKAR_LIPOPROTEIN"/>
    <property type="match status" value="1"/>
</dbReference>
<dbReference type="SMART" id="SM00554">
    <property type="entry name" value="FAS1"/>
    <property type="match status" value="1"/>
</dbReference>
<dbReference type="EMBL" id="AP012338">
    <property type="protein sequence ID" value="BAM02973.1"/>
    <property type="molecule type" value="Genomic_DNA"/>
</dbReference>
<dbReference type="SUPFAM" id="SSF82153">
    <property type="entry name" value="FAS1 domain"/>
    <property type="match status" value="1"/>
</dbReference>
<dbReference type="OrthoDB" id="9800666at2"/>